<sequence length="632" mass="71944">MNPPKRRKDAQVSVFFQSNAAPKFCQNYNYSTNNLRLSGSSHIGYAFDAFRLIHSISEAQSLKDVTLNDINSGGFPYVKSQCRQFEALRQLMRSRWWDRMWTLQEVVIPQNLTLIYGSCVSTWNMFLQAANNISNLQTLSTPTLFQSDYVKVLASFFQTILDIEHMRKRWVSKEETSLLPLLRLVRSQLPIKPDYTLDVTEVFQGTALGIMKTVKNLSVLNGDIGRKSRRDLPSWVPDWTAEYHELDRRRADTAGLYHTCPQNSVYIEYEDDSFCFSGTRDHLCELKMKQKTTLGEESTVVDQRIQRFLYSLGYIWGFENCNEVLGHSDWTKFLNPETRDAANDLSESDCLQAVENFLIAQYGLAHVTNYRNGALRLSGHSLGTVLSAGPVPFGEIDLNPVIQSWILMLSKHLGTHEKWISFLTTLCAGIIYTKSDSSPQCRRIRPEEIKEIAIWLFHQPDAPLGKDEVAKNDLLIPFRVDIEHRFNVTNIPSGNHEILDVGYSIHMATRQRTFIVTSEGDFGLVPSQTAVGDFIYYLLGGSTPFVLRRSGSYDLPMSPIPPFSGGVQTTCFQLFGDCFLYGFMDGEAMSNWSDLVATAVCRTELFEAGREKKKFPAYFQSYPKPNIAHRIN</sequence>
<organism evidence="1 2">
    <name type="scientific">Aplosporella prunicola CBS 121167</name>
    <dbReference type="NCBI Taxonomy" id="1176127"/>
    <lineage>
        <taxon>Eukaryota</taxon>
        <taxon>Fungi</taxon>
        <taxon>Dikarya</taxon>
        <taxon>Ascomycota</taxon>
        <taxon>Pezizomycotina</taxon>
        <taxon>Dothideomycetes</taxon>
        <taxon>Dothideomycetes incertae sedis</taxon>
        <taxon>Botryosphaeriales</taxon>
        <taxon>Aplosporellaceae</taxon>
        <taxon>Aplosporella</taxon>
    </lineage>
</organism>
<keyword evidence="2" id="KW-1185">Reference proteome</keyword>
<dbReference type="PANTHER" id="PTHR24148:SF64">
    <property type="entry name" value="HETEROKARYON INCOMPATIBILITY DOMAIN-CONTAINING PROTEIN"/>
    <property type="match status" value="1"/>
</dbReference>
<dbReference type="EMBL" id="ML995516">
    <property type="protein sequence ID" value="KAF2136613.1"/>
    <property type="molecule type" value="Genomic_DNA"/>
</dbReference>
<proteinExistence type="predicted"/>
<evidence type="ECO:0008006" key="3">
    <source>
        <dbReference type="Google" id="ProtNLM"/>
    </source>
</evidence>
<accession>A0A6A6AZJ8</accession>
<dbReference type="InterPro" id="IPR052895">
    <property type="entry name" value="HetReg/Transcr_Mod"/>
</dbReference>
<dbReference type="RefSeq" id="XP_033392331.1">
    <property type="nucleotide sequence ID" value="XM_033543621.1"/>
</dbReference>
<protein>
    <recommendedName>
        <fullName evidence="3">Heterokaryon incompatibility domain-containing protein</fullName>
    </recommendedName>
</protein>
<evidence type="ECO:0000313" key="2">
    <source>
        <dbReference type="Proteomes" id="UP000799438"/>
    </source>
</evidence>
<name>A0A6A6AZJ8_9PEZI</name>
<dbReference type="GeneID" id="54301118"/>
<gene>
    <name evidence="1" type="ORF">K452DRAFT_313048</name>
</gene>
<dbReference type="AlphaFoldDB" id="A0A6A6AZJ8"/>
<reference evidence="1" key="1">
    <citation type="journal article" date="2020" name="Stud. Mycol.">
        <title>101 Dothideomycetes genomes: a test case for predicting lifestyles and emergence of pathogens.</title>
        <authorList>
            <person name="Haridas S."/>
            <person name="Albert R."/>
            <person name="Binder M."/>
            <person name="Bloem J."/>
            <person name="Labutti K."/>
            <person name="Salamov A."/>
            <person name="Andreopoulos B."/>
            <person name="Baker S."/>
            <person name="Barry K."/>
            <person name="Bills G."/>
            <person name="Bluhm B."/>
            <person name="Cannon C."/>
            <person name="Castanera R."/>
            <person name="Culley D."/>
            <person name="Daum C."/>
            <person name="Ezra D."/>
            <person name="Gonzalez J."/>
            <person name="Henrissat B."/>
            <person name="Kuo A."/>
            <person name="Liang C."/>
            <person name="Lipzen A."/>
            <person name="Lutzoni F."/>
            <person name="Magnuson J."/>
            <person name="Mondo S."/>
            <person name="Nolan M."/>
            <person name="Ohm R."/>
            <person name="Pangilinan J."/>
            <person name="Park H.-J."/>
            <person name="Ramirez L."/>
            <person name="Alfaro M."/>
            <person name="Sun H."/>
            <person name="Tritt A."/>
            <person name="Yoshinaga Y."/>
            <person name="Zwiers L.-H."/>
            <person name="Turgeon B."/>
            <person name="Goodwin S."/>
            <person name="Spatafora J."/>
            <person name="Crous P."/>
            <person name="Grigoriev I."/>
        </authorList>
    </citation>
    <scope>NUCLEOTIDE SEQUENCE</scope>
    <source>
        <strain evidence="1">CBS 121167</strain>
    </source>
</reference>
<dbReference type="OrthoDB" id="3557394at2759"/>
<dbReference type="PANTHER" id="PTHR24148">
    <property type="entry name" value="ANKYRIN REPEAT DOMAIN-CONTAINING PROTEIN 39 HOMOLOG-RELATED"/>
    <property type="match status" value="1"/>
</dbReference>
<dbReference type="Proteomes" id="UP000799438">
    <property type="component" value="Unassembled WGS sequence"/>
</dbReference>
<evidence type="ECO:0000313" key="1">
    <source>
        <dbReference type="EMBL" id="KAF2136613.1"/>
    </source>
</evidence>